<protein>
    <submittedName>
        <fullName evidence="1">Uncharacterized protein</fullName>
    </submittedName>
</protein>
<dbReference type="EMBL" id="GBXM01049481">
    <property type="protein sequence ID" value="JAH59096.1"/>
    <property type="molecule type" value="Transcribed_RNA"/>
</dbReference>
<reference evidence="1" key="2">
    <citation type="journal article" date="2015" name="Fish Shellfish Immunol.">
        <title>Early steps in the European eel (Anguilla anguilla)-Vibrio vulnificus interaction in the gills: Role of the RtxA13 toxin.</title>
        <authorList>
            <person name="Callol A."/>
            <person name="Pajuelo D."/>
            <person name="Ebbesson L."/>
            <person name="Teles M."/>
            <person name="MacKenzie S."/>
            <person name="Amaro C."/>
        </authorList>
    </citation>
    <scope>NUCLEOTIDE SEQUENCE</scope>
</reference>
<accession>A0A0E9TZX4</accession>
<sequence>MRGTLGLAAR</sequence>
<reference evidence="1" key="1">
    <citation type="submission" date="2014-11" db="EMBL/GenBank/DDBJ databases">
        <authorList>
            <person name="Amaro Gonzalez C."/>
        </authorList>
    </citation>
    <scope>NUCLEOTIDE SEQUENCE</scope>
</reference>
<name>A0A0E9TZX4_ANGAN</name>
<evidence type="ECO:0000313" key="1">
    <source>
        <dbReference type="EMBL" id="JAH59096.1"/>
    </source>
</evidence>
<organism evidence="1">
    <name type="scientific">Anguilla anguilla</name>
    <name type="common">European freshwater eel</name>
    <name type="synonym">Muraena anguilla</name>
    <dbReference type="NCBI Taxonomy" id="7936"/>
    <lineage>
        <taxon>Eukaryota</taxon>
        <taxon>Metazoa</taxon>
        <taxon>Chordata</taxon>
        <taxon>Craniata</taxon>
        <taxon>Vertebrata</taxon>
        <taxon>Euteleostomi</taxon>
        <taxon>Actinopterygii</taxon>
        <taxon>Neopterygii</taxon>
        <taxon>Teleostei</taxon>
        <taxon>Anguilliformes</taxon>
        <taxon>Anguillidae</taxon>
        <taxon>Anguilla</taxon>
    </lineage>
</organism>
<proteinExistence type="predicted"/>